<protein>
    <submittedName>
        <fullName evidence="1">Uncharacterized protein</fullName>
    </submittedName>
</protein>
<evidence type="ECO:0000313" key="1">
    <source>
        <dbReference type="EMBL" id="KAH7920689.1"/>
    </source>
</evidence>
<accession>A0ACB8B609</accession>
<gene>
    <name evidence="1" type="ORF">BV22DRAFT_1039549</name>
</gene>
<sequence>MYQVSKTQPEDWVYVSEGGATIVLAYAGLPNADFDGKVLRLRKTAISNTEESQLTDEPDDPTIAFQHGIIAKLIPPQHLPELEVVLLDAAWLKVLSDLRDVDRPVTRRQKDRIDLTRRKGVLATDLIGTADLAVEIKPKWGFLPTPTHLSPSTVSVKTQTCRFCRHNYLRSNKGKDIPSTYCPLDLYSGNRERVAKAVHDLWSGWCASDGSLNNCRLFAKGKMVKMSDPSAMKLLSESLATEGELSHLESSFTNAILDLLIDSPVLRTISYLQRSLDPLDIEGLATLCRRSHHTASELASTFSTLASGVPEPYFSDWEDFIHVFKTRYSSWDHTVPNCDHLKHYLMAYLLSATFKDCSIILRPILPSGKSSSGGTVTIIDLDVKSMGSLAKWEKLDREIVEFYREVKEPKRCVDARIA</sequence>
<keyword evidence="2" id="KW-1185">Reference proteome</keyword>
<dbReference type="EMBL" id="MU266564">
    <property type="protein sequence ID" value="KAH7920689.1"/>
    <property type="molecule type" value="Genomic_DNA"/>
</dbReference>
<dbReference type="Proteomes" id="UP000790709">
    <property type="component" value="Unassembled WGS sequence"/>
</dbReference>
<proteinExistence type="predicted"/>
<reference evidence="1" key="1">
    <citation type="journal article" date="2021" name="New Phytol.">
        <title>Evolutionary innovations through gain and loss of genes in the ectomycorrhizal Boletales.</title>
        <authorList>
            <person name="Wu G."/>
            <person name="Miyauchi S."/>
            <person name="Morin E."/>
            <person name="Kuo A."/>
            <person name="Drula E."/>
            <person name="Varga T."/>
            <person name="Kohler A."/>
            <person name="Feng B."/>
            <person name="Cao Y."/>
            <person name="Lipzen A."/>
            <person name="Daum C."/>
            <person name="Hundley H."/>
            <person name="Pangilinan J."/>
            <person name="Johnson J."/>
            <person name="Barry K."/>
            <person name="LaButti K."/>
            <person name="Ng V."/>
            <person name="Ahrendt S."/>
            <person name="Min B."/>
            <person name="Choi I.G."/>
            <person name="Park H."/>
            <person name="Plett J.M."/>
            <person name="Magnuson J."/>
            <person name="Spatafora J.W."/>
            <person name="Nagy L.G."/>
            <person name="Henrissat B."/>
            <person name="Grigoriev I.V."/>
            <person name="Yang Z.L."/>
            <person name="Xu J."/>
            <person name="Martin F.M."/>
        </authorList>
    </citation>
    <scope>NUCLEOTIDE SEQUENCE</scope>
    <source>
        <strain evidence="1">KUC20120723A-06</strain>
    </source>
</reference>
<organism evidence="1 2">
    <name type="scientific">Leucogyrophana mollusca</name>
    <dbReference type="NCBI Taxonomy" id="85980"/>
    <lineage>
        <taxon>Eukaryota</taxon>
        <taxon>Fungi</taxon>
        <taxon>Dikarya</taxon>
        <taxon>Basidiomycota</taxon>
        <taxon>Agaricomycotina</taxon>
        <taxon>Agaricomycetes</taxon>
        <taxon>Agaricomycetidae</taxon>
        <taxon>Boletales</taxon>
        <taxon>Boletales incertae sedis</taxon>
        <taxon>Leucogyrophana</taxon>
    </lineage>
</organism>
<evidence type="ECO:0000313" key="2">
    <source>
        <dbReference type="Proteomes" id="UP000790709"/>
    </source>
</evidence>
<name>A0ACB8B609_9AGAM</name>
<comment type="caution">
    <text evidence="1">The sequence shown here is derived from an EMBL/GenBank/DDBJ whole genome shotgun (WGS) entry which is preliminary data.</text>
</comment>